<dbReference type="EMBL" id="JAMRYM010000012">
    <property type="protein sequence ID" value="MCM6761826.1"/>
    <property type="molecule type" value="Genomic_DNA"/>
</dbReference>
<gene>
    <name evidence="2" type="ORF">NB037_05275</name>
</gene>
<dbReference type="AlphaFoldDB" id="A0A9X2DX50"/>
<accession>A0A9X2DX50</accession>
<dbReference type="RefSeq" id="WP_251944249.1">
    <property type="nucleotide sequence ID" value="NZ_JAMRYM010000012.1"/>
</dbReference>
<dbReference type="Proteomes" id="UP001155240">
    <property type="component" value="Unassembled WGS sequence"/>
</dbReference>
<keyword evidence="3" id="KW-1185">Reference proteome</keyword>
<feature type="signal peptide" evidence="1">
    <location>
        <begin position="1"/>
        <end position="27"/>
    </location>
</feature>
<evidence type="ECO:0000256" key="1">
    <source>
        <dbReference type="SAM" id="SignalP"/>
    </source>
</evidence>
<evidence type="ECO:0000313" key="3">
    <source>
        <dbReference type="Proteomes" id="UP001155240"/>
    </source>
</evidence>
<keyword evidence="1" id="KW-0732">Signal</keyword>
<sequence length="55" mass="5629">MNRTKMITALAAGLLLTSGVAAQTAAAAETSNTSEDRGVDSSDTLLINGRAYTLD</sequence>
<name>A0A9X2DX50_9MICO</name>
<proteinExistence type="predicted"/>
<comment type="caution">
    <text evidence="2">The sequence shown here is derived from an EMBL/GenBank/DDBJ whole genome shotgun (WGS) entry which is preliminary data.</text>
</comment>
<evidence type="ECO:0000313" key="2">
    <source>
        <dbReference type="EMBL" id="MCM6761826.1"/>
    </source>
</evidence>
<protein>
    <submittedName>
        <fullName evidence="2">Uncharacterized protein</fullName>
    </submittedName>
</protein>
<organism evidence="2 3">
    <name type="scientific">Rathayibacter rubneri</name>
    <dbReference type="NCBI Taxonomy" id="2950106"/>
    <lineage>
        <taxon>Bacteria</taxon>
        <taxon>Bacillati</taxon>
        <taxon>Actinomycetota</taxon>
        <taxon>Actinomycetes</taxon>
        <taxon>Micrococcales</taxon>
        <taxon>Microbacteriaceae</taxon>
        <taxon>Rathayibacter</taxon>
    </lineage>
</organism>
<reference evidence="2" key="1">
    <citation type="submission" date="2022-06" db="EMBL/GenBank/DDBJ databases">
        <title>Whole genome shotgun sequencing (WGS) of Rathayibacter sp. ZW T2_19, isolated from stored onions (Allium cepa).</title>
        <authorList>
            <person name="Stoll D.A."/>
            <person name="Huch M."/>
        </authorList>
    </citation>
    <scope>NUCLEOTIDE SEQUENCE</scope>
    <source>
        <strain evidence="2">ZW T2_19</strain>
    </source>
</reference>
<feature type="chain" id="PRO_5040769094" evidence="1">
    <location>
        <begin position="28"/>
        <end position="55"/>
    </location>
</feature>